<reference evidence="1" key="1">
    <citation type="submission" date="2023-04" db="EMBL/GenBank/DDBJ databases">
        <title>Ambrosiozyma monospora NBRC 10751.</title>
        <authorList>
            <person name="Ichikawa N."/>
            <person name="Sato H."/>
            <person name="Tonouchi N."/>
        </authorList>
    </citation>
    <scope>NUCLEOTIDE SEQUENCE</scope>
    <source>
        <strain evidence="1">NBRC 10751</strain>
    </source>
</reference>
<dbReference type="EMBL" id="BSXS01006717">
    <property type="protein sequence ID" value="GME86019.1"/>
    <property type="molecule type" value="Genomic_DNA"/>
</dbReference>
<proteinExistence type="predicted"/>
<sequence>MRIPTNIGPFASGPAAGRISQGARSGTIHFGNTSVPTDRSGTYNSKTKPMKNVVTIYDFSYLIPAKMELALEYRVLGDSPELLAKHNAEVADKYGYKIISDCWRLLSVVLVKSFVTNDPMMDNGGIPLLSQYQIQNKLSSTLNEIGCSTHRFYWGSHPFGGKWLAKEIMNYFERLGDIQMLAMLSCVMHESDINRSRLQVPINTPYMMPDVYTHTPGTLSNITLSPLLPNTTGTSSDSTLQLSPDFSGHGHFLPYSRRGSKSISNAGNSALLRSTRAFPLSAASSFDNESVYNFGYDTTANTRRGIGRTQGQLPGILLESDTASTLNKPTSSSPSINNVFSNALGQAVNSSRHPSMSVPSINGKLQSHNDNLPVVKVEFINKEQFDLFEDDYSMNLQSVMETEKLNRWRSEYASLLYLWGLSVSRAKILKFNYANSEKDNGSRTNSHNHKKSENYKEHRGSIGWFASNVNSDEAYEAMNLWEVVQETKSCHLCGLPVTKRVAACIACNHMLHSECAMQWWVEEGMDECPSGCGCKCLKYTHADLNLVHQIV</sequence>
<protein>
    <submittedName>
        <fullName evidence="1">Unnamed protein product</fullName>
    </submittedName>
</protein>
<accession>A0ACB5TCQ4</accession>
<evidence type="ECO:0000313" key="2">
    <source>
        <dbReference type="Proteomes" id="UP001165064"/>
    </source>
</evidence>
<keyword evidence="2" id="KW-1185">Reference proteome</keyword>
<comment type="caution">
    <text evidence="1">The sequence shown here is derived from an EMBL/GenBank/DDBJ whole genome shotgun (WGS) entry which is preliminary data.</text>
</comment>
<dbReference type="Proteomes" id="UP001165064">
    <property type="component" value="Unassembled WGS sequence"/>
</dbReference>
<name>A0ACB5TCQ4_AMBMO</name>
<evidence type="ECO:0000313" key="1">
    <source>
        <dbReference type="EMBL" id="GME86019.1"/>
    </source>
</evidence>
<organism evidence="1 2">
    <name type="scientific">Ambrosiozyma monospora</name>
    <name type="common">Yeast</name>
    <name type="synonym">Endomycopsis monosporus</name>
    <dbReference type="NCBI Taxonomy" id="43982"/>
    <lineage>
        <taxon>Eukaryota</taxon>
        <taxon>Fungi</taxon>
        <taxon>Dikarya</taxon>
        <taxon>Ascomycota</taxon>
        <taxon>Saccharomycotina</taxon>
        <taxon>Pichiomycetes</taxon>
        <taxon>Pichiales</taxon>
        <taxon>Pichiaceae</taxon>
        <taxon>Ambrosiozyma</taxon>
    </lineage>
</organism>
<gene>
    <name evidence="1" type="ORF">Amon02_000783800</name>
</gene>